<feature type="chain" id="PRO_5004473379" description="DUF3244 domain-containing protein" evidence="1">
    <location>
        <begin position="20"/>
        <end position="128"/>
    </location>
</feature>
<dbReference type="RefSeq" id="WP_016274453.1">
    <property type="nucleotide sequence ID" value="NZ_KE159491.1"/>
</dbReference>
<dbReference type="Gene3D" id="2.60.40.3080">
    <property type="match status" value="1"/>
</dbReference>
<feature type="signal peptide" evidence="1">
    <location>
        <begin position="1"/>
        <end position="19"/>
    </location>
</feature>
<organism evidence="2 3">
    <name type="scientific">Bacteroides uniformis dnLKV2</name>
    <dbReference type="NCBI Taxonomy" id="1235787"/>
    <lineage>
        <taxon>Bacteria</taxon>
        <taxon>Pseudomonadati</taxon>
        <taxon>Bacteroidota</taxon>
        <taxon>Bacteroidia</taxon>
        <taxon>Bacteroidales</taxon>
        <taxon>Bacteroidaceae</taxon>
        <taxon>Bacteroides</taxon>
    </lineage>
</organism>
<dbReference type="PATRIC" id="fig|1235787.3.peg.4091"/>
<evidence type="ECO:0008006" key="4">
    <source>
        <dbReference type="Google" id="ProtNLM"/>
    </source>
</evidence>
<comment type="caution">
    <text evidence="2">The sequence shown here is derived from an EMBL/GenBank/DDBJ whole genome shotgun (WGS) entry which is preliminary data.</text>
</comment>
<dbReference type="HOGENOM" id="CLU_163169_0_0_10"/>
<dbReference type="EMBL" id="ASSO01000014">
    <property type="protein sequence ID" value="EOS05094.1"/>
    <property type="molecule type" value="Genomic_DNA"/>
</dbReference>
<evidence type="ECO:0000313" key="2">
    <source>
        <dbReference type="EMBL" id="EOS05094.1"/>
    </source>
</evidence>
<proteinExistence type="predicted"/>
<evidence type="ECO:0000256" key="1">
    <source>
        <dbReference type="SAM" id="SignalP"/>
    </source>
</evidence>
<dbReference type="Pfam" id="PF11589">
    <property type="entry name" value="DUF3244"/>
    <property type="match status" value="1"/>
</dbReference>
<dbReference type="Proteomes" id="UP000014212">
    <property type="component" value="Unassembled WGS sequence"/>
</dbReference>
<evidence type="ECO:0000313" key="3">
    <source>
        <dbReference type="Proteomes" id="UP000014212"/>
    </source>
</evidence>
<protein>
    <recommendedName>
        <fullName evidence="4">DUF3244 domain-containing protein</fullName>
    </recommendedName>
</protein>
<gene>
    <name evidence="2" type="ORF">C801_04025</name>
</gene>
<accession>R9HME4</accession>
<reference evidence="2 3" key="1">
    <citation type="submission" date="2013-04" db="EMBL/GenBank/DDBJ databases">
        <title>The Genome Sequence of Bacteroides uniformis dnLKV2.</title>
        <authorList>
            <consortium name="The Broad Institute Genomics Platform"/>
            <consortium name="The Broad Institute Genome Sequencing Center for Infectious Disease"/>
            <person name="Earl A."/>
            <person name="Xavier R."/>
            <person name="Kuhn K."/>
            <person name="Stappenbeck T."/>
            <person name="Walker B."/>
            <person name="Young S."/>
            <person name="Zeng Q."/>
            <person name="Gargeya S."/>
            <person name="Fitzgerald M."/>
            <person name="Haas B."/>
            <person name="Abouelleil A."/>
            <person name="Allen A.W."/>
            <person name="Alvarado L."/>
            <person name="Arachchi H.M."/>
            <person name="Berlin A.M."/>
            <person name="Chapman S.B."/>
            <person name="Gainer-Dewar J."/>
            <person name="Goldberg J."/>
            <person name="Griggs A."/>
            <person name="Gujja S."/>
            <person name="Hansen M."/>
            <person name="Howarth C."/>
            <person name="Imamovic A."/>
            <person name="Ireland A."/>
            <person name="Larimer J."/>
            <person name="McCowan C."/>
            <person name="Murphy C."/>
            <person name="Pearson M."/>
            <person name="Poon T.W."/>
            <person name="Priest M."/>
            <person name="Roberts A."/>
            <person name="Saif S."/>
            <person name="Shea T."/>
            <person name="Sisk P."/>
            <person name="Sykes S."/>
            <person name="Wortman J."/>
            <person name="Nusbaum C."/>
            <person name="Birren B."/>
        </authorList>
    </citation>
    <scope>NUCLEOTIDE SEQUENCE [LARGE SCALE GENOMIC DNA]</scope>
    <source>
        <strain evidence="3">dnLKV2</strain>
    </source>
</reference>
<name>R9HME4_BACUN</name>
<dbReference type="AlphaFoldDB" id="R9HME4"/>
<sequence>MKKLSTLLLFMLLSFITTAANVTSESHDSYKIRAIQLEKWDQSSRSVTPNPIECYLIDKDIEVRFFKYPETPITIQIKDTYGNIVYQNMDVINQQEILNIEIDQLQPGSYEFFYFDEKISLKGKFEIE</sequence>
<dbReference type="InterPro" id="IPR021638">
    <property type="entry name" value="DUF3244"/>
</dbReference>
<keyword evidence="1" id="KW-0732">Signal</keyword>